<dbReference type="AlphaFoldDB" id="A0A9K3PN65"/>
<dbReference type="OrthoDB" id="10264149at2759"/>
<reference evidence="8" key="2">
    <citation type="submission" date="2021-04" db="EMBL/GenBank/DDBJ databases">
        <authorList>
            <person name="Podell S."/>
        </authorList>
    </citation>
    <scope>NUCLEOTIDE SEQUENCE</scope>
    <source>
        <strain evidence="8">Hildebrandi</strain>
    </source>
</reference>
<dbReference type="Pfam" id="PF00454">
    <property type="entry name" value="PI3_PI4_kinase"/>
    <property type="match status" value="1"/>
</dbReference>
<feature type="transmembrane region" description="Helical" evidence="6">
    <location>
        <begin position="135"/>
        <end position="154"/>
    </location>
</feature>
<dbReference type="InterPro" id="IPR015433">
    <property type="entry name" value="PI3/4_kinase"/>
</dbReference>
<comment type="caution">
    <text evidence="8">The sequence shown here is derived from an EMBL/GenBank/DDBJ whole genome shotgun (WGS) entry which is preliminary data.</text>
</comment>
<feature type="transmembrane region" description="Helical" evidence="6">
    <location>
        <begin position="40"/>
        <end position="58"/>
    </location>
</feature>
<dbReference type="GO" id="GO:0048015">
    <property type="term" value="P:phosphatidylinositol-mediated signaling"/>
    <property type="evidence" value="ECO:0007669"/>
    <property type="project" value="TreeGrafter"/>
</dbReference>
<dbReference type="InterPro" id="IPR057754">
    <property type="entry name" value="PI4-kinase_beta/PIK1_cat"/>
</dbReference>
<dbReference type="EMBL" id="JAGRRH010000018">
    <property type="protein sequence ID" value="KAG7351179.1"/>
    <property type="molecule type" value="Genomic_DNA"/>
</dbReference>
<keyword evidence="9" id="KW-1185">Reference proteome</keyword>
<dbReference type="PANTHER" id="PTHR10048">
    <property type="entry name" value="PHOSPHATIDYLINOSITOL KINASE"/>
    <property type="match status" value="1"/>
</dbReference>
<dbReference type="FunFam" id="1.10.1070.11:FF:000016">
    <property type="entry name" value="PIK1p Phosphatidylinositol 4-kinase"/>
    <property type="match status" value="1"/>
</dbReference>
<dbReference type="GO" id="GO:0005737">
    <property type="term" value="C:cytoplasm"/>
    <property type="evidence" value="ECO:0007669"/>
    <property type="project" value="TreeGrafter"/>
</dbReference>
<comment type="catalytic activity">
    <reaction evidence="1">
        <text>a 1,2-diacyl-sn-glycero-3-phospho-(1D-myo-inositol) + ATP = a 1,2-diacyl-sn-glycero-3-phospho-(1D-myo-inositol 4-phosphate) + ADP + H(+)</text>
        <dbReference type="Rhea" id="RHEA:19877"/>
        <dbReference type="ChEBI" id="CHEBI:15378"/>
        <dbReference type="ChEBI" id="CHEBI:30616"/>
        <dbReference type="ChEBI" id="CHEBI:57880"/>
        <dbReference type="ChEBI" id="CHEBI:58178"/>
        <dbReference type="ChEBI" id="CHEBI:456216"/>
        <dbReference type="EC" id="2.7.1.67"/>
    </reaction>
</comment>
<feature type="transmembrane region" description="Helical" evidence="6">
    <location>
        <begin position="70"/>
        <end position="93"/>
    </location>
</feature>
<organism evidence="8 9">
    <name type="scientific">Nitzschia inconspicua</name>
    <dbReference type="NCBI Taxonomy" id="303405"/>
    <lineage>
        <taxon>Eukaryota</taxon>
        <taxon>Sar</taxon>
        <taxon>Stramenopiles</taxon>
        <taxon>Ochrophyta</taxon>
        <taxon>Bacillariophyta</taxon>
        <taxon>Bacillariophyceae</taxon>
        <taxon>Bacillariophycidae</taxon>
        <taxon>Bacillariales</taxon>
        <taxon>Bacillariaceae</taxon>
        <taxon>Nitzschia</taxon>
    </lineage>
</organism>
<feature type="compositionally biased region" description="Polar residues" evidence="5">
    <location>
        <begin position="781"/>
        <end position="795"/>
    </location>
</feature>
<dbReference type="SMART" id="SM00146">
    <property type="entry name" value="PI3Kc"/>
    <property type="match status" value="1"/>
</dbReference>
<evidence type="ECO:0000256" key="6">
    <source>
        <dbReference type="SAM" id="Phobius"/>
    </source>
</evidence>
<dbReference type="PANTHER" id="PTHR10048:SF22">
    <property type="entry name" value="PHOSPHATIDYLINOSITOL 4-KINASE BETA"/>
    <property type="match status" value="1"/>
</dbReference>
<keyword evidence="6" id="KW-1133">Transmembrane helix</keyword>
<evidence type="ECO:0000256" key="1">
    <source>
        <dbReference type="ARBA" id="ARBA00001686"/>
    </source>
</evidence>
<dbReference type="GO" id="GO:0046854">
    <property type="term" value="P:phosphatidylinositol phosphate biosynthetic process"/>
    <property type="evidence" value="ECO:0007669"/>
    <property type="project" value="InterPro"/>
</dbReference>
<dbReference type="GO" id="GO:0016020">
    <property type="term" value="C:membrane"/>
    <property type="evidence" value="ECO:0007669"/>
    <property type="project" value="TreeGrafter"/>
</dbReference>
<evidence type="ECO:0000259" key="7">
    <source>
        <dbReference type="PROSITE" id="PS50290"/>
    </source>
</evidence>
<gene>
    <name evidence="8" type="ORF">IV203_010539</name>
</gene>
<dbReference type="CDD" id="cd05168">
    <property type="entry name" value="PI4Kc_III_beta"/>
    <property type="match status" value="1"/>
</dbReference>
<dbReference type="EC" id="2.7.1.67" evidence="2"/>
<keyword evidence="4" id="KW-0418">Kinase</keyword>
<evidence type="ECO:0000256" key="5">
    <source>
        <dbReference type="SAM" id="MobiDB-lite"/>
    </source>
</evidence>
<reference evidence="8" key="1">
    <citation type="journal article" date="2021" name="Sci. Rep.">
        <title>Diploid genomic architecture of Nitzschia inconspicua, an elite biomass production diatom.</title>
        <authorList>
            <person name="Oliver A."/>
            <person name="Podell S."/>
            <person name="Pinowska A."/>
            <person name="Traller J.C."/>
            <person name="Smith S.R."/>
            <person name="McClure R."/>
            <person name="Beliaev A."/>
            <person name="Bohutskyi P."/>
            <person name="Hill E.A."/>
            <person name="Rabines A."/>
            <person name="Zheng H."/>
            <person name="Allen L.Z."/>
            <person name="Kuo A."/>
            <person name="Grigoriev I.V."/>
            <person name="Allen A.E."/>
            <person name="Hazlebeck D."/>
            <person name="Allen E.E."/>
        </authorList>
    </citation>
    <scope>NUCLEOTIDE SEQUENCE</scope>
    <source>
        <strain evidence="8">Hildebrandi</strain>
    </source>
</reference>
<evidence type="ECO:0000256" key="4">
    <source>
        <dbReference type="ARBA" id="ARBA00022777"/>
    </source>
</evidence>
<proteinExistence type="predicted"/>
<evidence type="ECO:0000256" key="3">
    <source>
        <dbReference type="ARBA" id="ARBA00022679"/>
    </source>
</evidence>
<dbReference type="InterPro" id="IPR000403">
    <property type="entry name" value="PI3/4_kinase_cat_dom"/>
</dbReference>
<dbReference type="PROSITE" id="PS00916">
    <property type="entry name" value="PI3_4_KINASE_2"/>
    <property type="match status" value="1"/>
</dbReference>
<dbReference type="GO" id="GO:0004430">
    <property type="term" value="F:1-phosphatidylinositol 4-kinase activity"/>
    <property type="evidence" value="ECO:0007669"/>
    <property type="project" value="UniProtKB-EC"/>
</dbReference>
<evidence type="ECO:0000313" key="8">
    <source>
        <dbReference type="EMBL" id="KAG7351179.1"/>
    </source>
</evidence>
<accession>A0A9K3PN65</accession>
<feature type="region of interest" description="Disordered" evidence="5">
    <location>
        <begin position="778"/>
        <end position="801"/>
    </location>
</feature>
<name>A0A9K3PN65_9STRA</name>
<keyword evidence="6" id="KW-0812">Transmembrane</keyword>
<evidence type="ECO:0000256" key="2">
    <source>
        <dbReference type="ARBA" id="ARBA00012169"/>
    </source>
</evidence>
<dbReference type="PROSITE" id="PS50290">
    <property type="entry name" value="PI3_4_KINASE_3"/>
    <property type="match status" value="1"/>
</dbReference>
<protein>
    <recommendedName>
        <fullName evidence="2">1-phosphatidylinositol 4-kinase</fullName>
        <ecNumber evidence="2">2.7.1.67</ecNumber>
    </recommendedName>
</protein>
<keyword evidence="3" id="KW-0808">Transferase</keyword>
<dbReference type="PROSITE" id="PS00915">
    <property type="entry name" value="PI3_4_KINASE_1"/>
    <property type="match status" value="1"/>
</dbReference>
<feature type="domain" description="PI3K/PI4K catalytic" evidence="7">
    <location>
        <begin position="877"/>
        <end position="1147"/>
    </location>
</feature>
<evidence type="ECO:0000313" key="9">
    <source>
        <dbReference type="Proteomes" id="UP000693970"/>
    </source>
</evidence>
<keyword evidence="6" id="KW-0472">Membrane</keyword>
<sequence>MPFLFPAIAAAICDVGVLYLSHHPPQHDDDTSRRVFQSRYLYPLAVIRILLLLIPLPYHSYHGKALRCPVLYQLFYGMTLIVVVFHALSLIMIDPSSLSSVFTSLSSSSSTTTSITTTTTISNNNLQHDLVTRNLWWSLILTVLSTLSHVALFFHVRSTAPSDAEFQRPKVLLYYVKGKHDEVEETEREGLLGSERIVVKQSNGNNSFGSGLVLSANGSLGSPASSNRVQEISNKLVMDLQSSLNKAKKEWSKRLEEYHFRGNHHHHHHHHNSLNNGSNAADSLLLKHPPAPFRVMLELFAGEDVITNGRMDAVYDQDQGVALMFFIPQLLSFLLHGAYELSPQLEDWILEVCRRNVFFAHKCYWFLRAWALESSNIMTTEGQRPNTTPTVTRLKKSSSLASFENFDDGSMDGNNSNAVGGHKLLPEERAVIEELMRRIMQCGEEPAKILHFGQDSVSSTSDDGSEMDGQRTSPSALMMAAESGAIPIDPLTGNPSAKHFECLAATRRFGFLPMDTSLSIHDSVSNNGRNNDTSYFDSTPVFLDALITIADSLFKVPREKRSQDFQRQLNLLEVEALPSNEIYIPLQNPHHRVWRIIANESIAISTKERVPCIVCLEVVDYTPREVPKSRNVRELLELRSSEISVNGTISINERELIVNWRSAQRDPRRRETALEKLTHSMKQGIGKIPKQMTSSMKEQIKRLKSAKTEMEDFWSVRVPDSFSFDHDDDTMGQICSQLHTMEPMPTTDIERGNDGEYMIQNEDSRNSFAPVVPVQPGSPRHNLSSRGTMGQWTSPSPKPNDLRGSNEFATDELTVPTLKHRSYQTVQTGRRISNRSLLGLIGPASTNSAETINPATEDFAGTPSKPPTKPPPVVFKENWREKEDRLRATSAFGRNPGWRLLPVLVKPNDDLRQEQLASQLIQRMALILARERVPVWLCPYEILAIEGSGGIIEAIPDTISIASLKKNDPEYSDLKGFFHSYFVDSEMLSDAKANFCESLAAYSIVCFLLQIKDRHNGNILLDNRGHLIHIDFGFFFLSSPGKNTGFESAPFKLTREFVELLDGPDSHLFGVFRTLCYRTFIALRKHCQEVLLTVEMLKTGNEDLGCFRGRPDDAIRELRHRFRLDLNDRACLEYINALVDESLENWRTNWYDRYQRYCVGVL</sequence>
<dbReference type="Proteomes" id="UP000693970">
    <property type="component" value="Unassembled WGS sequence"/>
</dbReference>
<dbReference type="InterPro" id="IPR018936">
    <property type="entry name" value="PI3/4_kinase_CS"/>
</dbReference>